<dbReference type="STRING" id="1108044.GOOTI_241_00150"/>
<dbReference type="Proteomes" id="UP000005038">
    <property type="component" value="Unassembled WGS sequence"/>
</dbReference>
<protein>
    <submittedName>
        <fullName evidence="1">Uncharacterized protein</fullName>
    </submittedName>
</protein>
<proteinExistence type="predicted"/>
<dbReference type="AlphaFoldDB" id="H5TTQ2"/>
<reference evidence="1" key="1">
    <citation type="submission" date="2012-02" db="EMBL/GenBank/DDBJ databases">
        <title>Whole genome shotgun sequence of Gordonia otitidis NBRC 100426.</title>
        <authorList>
            <person name="Yoshida I."/>
            <person name="Hosoyama A."/>
            <person name="Tsuchikane K."/>
            <person name="Katsumata H."/>
            <person name="Yamazaki S."/>
            <person name="Fujita N."/>
        </authorList>
    </citation>
    <scope>NUCLEOTIDE SEQUENCE [LARGE SCALE GENOMIC DNA]</scope>
    <source>
        <strain evidence="1">NBRC 100426</strain>
    </source>
</reference>
<organism evidence="1 2">
    <name type="scientific">Gordonia otitidis (strain DSM 44809 / CCUG 52243 / JCM 12355 / NBRC 100426 / IFM 10032)</name>
    <dbReference type="NCBI Taxonomy" id="1108044"/>
    <lineage>
        <taxon>Bacteria</taxon>
        <taxon>Bacillati</taxon>
        <taxon>Actinomycetota</taxon>
        <taxon>Actinomycetes</taxon>
        <taxon>Mycobacteriales</taxon>
        <taxon>Gordoniaceae</taxon>
        <taxon>Gordonia</taxon>
    </lineage>
</organism>
<accession>H5TTQ2</accession>
<dbReference type="RefSeq" id="WP_007241018.1">
    <property type="nucleotide sequence ID" value="NZ_BAFB01000241.1"/>
</dbReference>
<evidence type="ECO:0000313" key="1">
    <source>
        <dbReference type="EMBL" id="GAB36860.1"/>
    </source>
</evidence>
<sequence length="95" mass="10128">MNEDDLQDFTITDVDQTRALRLVLAGLQSDADAANAVYNDVGPNRAALVRLTMCLADIAGSVTAKTVGRDNGIDALLSDLDTLLPRNNNHDDTGD</sequence>
<name>H5TTQ2_GORO1</name>
<comment type="caution">
    <text evidence="1">The sequence shown here is derived from an EMBL/GenBank/DDBJ whole genome shotgun (WGS) entry which is preliminary data.</text>
</comment>
<gene>
    <name evidence="1" type="ORF">GOOTI_241_00150</name>
</gene>
<keyword evidence="2" id="KW-1185">Reference proteome</keyword>
<dbReference type="EMBL" id="BAFB01000241">
    <property type="protein sequence ID" value="GAB36860.1"/>
    <property type="molecule type" value="Genomic_DNA"/>
</dbReference>
<evidence type="ECO:0000313" key="2">
    <source>
        <dbReference type="Proteomes" id="UP000005038"/>
    </source>
</evidence>